<dbReference type="PANTHER" id="PTHR43048:SF5">
    <property type="entry name" value="BLR5325 PROTEIN"/>
    <property type="match status" value="1"/>
</dbReference>
<dbReference type="EMBL" id="NPEU01000355">
    <property type="protein sequence ID" value="RAI33510.1"/>
    <property type="molecule type" value="Genomic_DNA"/>
</dbReference>
<evidence type="ECO:0000256" key="1">
    <source>
        <dbReference type="ARBA" id="ARBA00022723"/>
    </source>
</evidence>
<dbReference type="PROSITE" id="PS51819">
    <property type="entry name" value="VOC"/>
    <property type="match status" value="1"/>
</dbReference>
<evidence type="ECO:0000259" key="2">
    <source>
        <dbReference type="PROSITE" id="PS51819"/>
    </source>
</evidence>
<evidence type="ECO:0000313" key="4">
    <source>
        <dbReference type="Proteomes" id="UP000248863"/>
    </source>
</evidence>
<dbReference type="AlphaFoldDB" id="A0A327K433"/>
<dbReference type="PANTHER" id="PTHR43048">
    <property type="entry name" value="METHYLMALONYL-COA EPIMERASE"/>
    <property type="match status" value="1"/>
</dbReference>
<organism evidence="3 4">
    <name type="scientific">Rhodoplanes elegans</name>
    <dbReference type="NCBI Taxonomy" id="29408"/>
    <lineage>
        <taxon>Bacteria</taxon>
        <taxon>Pseudomonadati</taxon>
        <taxon>Pseudomonadota</taxon>
        <taxon>Alphaproteobacteria</taxon>
        <taxon>Hyphomicrobiales</taxon>
        <taxon>Nitrobacteraceae</taxon>
        <taxon>Rhodoplanes</taxon>
    </lineage>
</organism>
<dbReference type="GO" id="GO:0046491">
    <property type="term" value="P:L-methylmalonyl-CoA metabolic process"/>
    <property type="evidence" value="ECO:0007669"/>
    <property type="project" value="TreeGrafter"/>
</dbReference>
<evidence type="ECO:0000313" key="3">
    <source>
        <dbReference type="EMBL" id="RAI33510.1"/>
    </source>
</evidence>
<comment type="caution">
    <text evidence="3">The sequence shown here is derived from an EMBL/GenBank/DDBJ whole genome shotgun (WGS) entry which is preliminary data.</text>
</comment>
<feature type="domain" description="VOC" evidence="2">
    <location>
        <begin position="5"/>
        <end position="126"/>
    </location>
</feature>
<keyword evidence="4" id="KW-1185">Reference proteome</keyword>
<dbReference type="OrthoDB" id="9799428at2"/>
<gene>
    <name evidence="3" type="ORF">CH338_22425</name>
</gene>
<dbReference type="GO" id="GO:0046872">
    <property type="term" value="F:metal ion binding"/>
    <property type="evidence" value="ECO:0007669"/>
    <property type="project" value="UniProtKB-KW"/>
</dbReference>
<name>A0A327K433_9BRAD</name>
<dbReference type="SUPFAM" id="SSF54593">
    <property type="entry name" value="Glyoxalase/Bleomycin resistance protein/Dihydroxybiphenyl dioxygenase"/>
    <property type="match status" value="1"/>
</dbReference>
<proteinExistence type="predicted"/>
<keyword evidence="1" id="KW-0479">Metal-binding</keyword>
<sequence>MAAIVFDHVHLRTFDPEAMAQWFERVLGAEVLRSVEQGKPRIDLKLGGMKIFVAPVTDGDGVAPPPALPCRGLDHFGLFVEGLDTVAAELKQKGVVFTKEPHSPRPGIRLCFIQGPENISIELLERSPVQA</sequence>
<dbReference type="InterPro" id="IPR037523">
    <property type="entry name" value="VOC_core"/>
</dbReference>
<dbReference type="Proteomes" id="UP000248863">
    <property type="component" value="Unassembled WGS sequence"/>
</dbReference>
<dbReference type="RefSeq" id="WP_111359318.1">
    <property type="nucleotide sequence ID" value="NZ_NHSK01000128.1"/>
</dbReference>
<dbReference type="InterPro" id="IPR004360">
    <property type="entry name" value="Glyas_Fos-R_dOase_dom"/>
</dbReference>
<dbReference type="InterPro" id="IPR051785">
    <property type="entry name" value="MMCE/EMCE_epimerase"/>
</dbReference>
<protein>
    <submittedName>
        <fullName evidence="3">Glyoxalase</fullName>
    </submittedName>
</protein>
<dbReference type="Pfam" id="PF00903">
    <property type="entry name" value="Glyoxalase"/>
    <property type="match status" value="1"/>
</dbReference>
<dbReference type="CDD" id="cd06587">
    <property type="entry name" value="VOC"/>
    <property type="match status" value="1"/>
</dbReference>
<dbReference type="GO" id="GO:0004493">
    <property type="term" value="F:methylmalonyl-CoA epimerase activity"/>
    <property type="evidence" value="ECO:0007669"/>
    <property type="project" value="TreeGrafter"/>
</dbReference>
<dbReference type="Gene3D" id="3.10.180.10">
    <property type="entry name" value="2,3-Dihydroxybiphenyl 1,2-Dioxygenase, domain 1"/>
    <property type="match status" value="1"/>
</dbReference>
<accession>A0A327K433</accession>
<dbReference type="InterPro" id="IPR029068">
    <property type="entry name" value="Glyas_Bleomycin-R_OHBP_Dase"/>
</dbReference>
<reference evidence="3 4" key="1">
    <citation type="submission" date="2017-07" db="EMBL/GenBank/DDBJ databases">
        <title>Draft Genome Sequences of Select Purple Nonsulfur Bacteria.</title>
        <authorList>
            <person name="Lasarre B."/>
            <person name="Mckinlay J.B."/>
        </authorList>
    </citation>
    <scope>NUCLEOTIDE SEQUENCE [LARGE SCALE GENOMIC DNA]</scope>
    <source>
        <strain evidence="3 4">DSM 11907</strain>
    </source>
</reference>